<proteinExistence type="predicted"/>
<evidence type="ECO:0000256" key="1">
    <source>
        <dbReference type="SAM" id="MobiDB-lite"/>
    </source>
</evidence>
<evidence type="ECO:0008006" key="4">
    <source>
        <dbReference type="Google" id="ProtNLM"/>
    </source>
</evidence>
<sequence length="99" mass="11069">MGTARHRGGRPYRRARRQMFLIYGRVCWICGHEGAGQADHLVPISIDEDQPIDPHAMRPAHGSSAPCPVCKGRDGSPRKCNQERGNRPVPTPLKTSQEW</sequence>
<comment type="caution">
    <text evidence="2">The sequence shown here is derived from an EMBL/GenBank/DDBJ whole genome shotgun (WGS) entry which is preliminary data.</text>
</comment>
<reference evidence="2" key="1">
    <citation type="submission" date="2021-01" db="EMBL/GenBank/DDBJ databases">
        <title>Whole genome shotgun sequence of Acrocarpospora phusangensis NBRC 108782.</title>
        <authorList>
            <person name="Komaki H."/>
            <person name="Tamura T."/>
        </authorList>
    </citation>
    <scope>NUCLEOTIDE SEQUENCE</scope>
    <source>
        <strain evidence="2">NBRC 108782</strain>
    </source>
</reference>
<dbReference type="AlphaFoldDB" id="A0A919QK02"/>
<feature type="compositionally biased region" description="Basic and acidic residues" evidence="1">
    <location>
        <begin position="71"/>
        <end position="86"/>
    </location>
</feature>
<gene>
    <name evidence="2" type="ORF">Aph01nite_73930</name>
</gene>
<organism evidence="2 3">
    <name type="scientific">Acrocarpospora phusangensis</name>
    <dbReference type="NCBI Taxonomy" id="1070424"/>
    <lineage>
        <taxon>Bacteria</taxon>
        <taxon>Bacillati</taxon>
        <taxon>Actinomycetota</taxon>
        <taxon>Actinomycetes</taxon>
        <taxon>Streptosporangiales</taxon>
        <taxon>Streptosporangiaceae</taxon>
        <taxon>Acrocarpospora</taxon>
    </lineage>
</organism>
<dbReference type="Proteomes" id="UP000640052">
    <property type="component" value="Unassembled WGS sequence"/>
</dbReference>
<dbReference type="EMBL" id="BOOA01000108">
    <property type="protein sequence ID" value="GIH29083.1"/>
    <property type="molecule type" value="Genomic_DNA"/>
</dbReference>
<name>A0A919QK02_9ACTN</name>
<keyword evidence="3" id="KW-1185">Reference proteome</keyword>
<dbReference type="Gene3D" id="1.10.30.50">
    <property type="match status" value="1"/>
</dbReference>
<accession>A0A919QK02</accession>
<evidence type="ECO:0000313" key="3">
    <source>
        <dbReference type="Proteomes" id="UP000640052"/>
    </source>
</evidence>
<evidence type="ECO:0000313" key="2">
    <source>
        <dbReference type="EMBL" id="GIH29083.1"/>
    </source>
</evidence>
<protein>
    <recommendedName>
        <fullName evidence="4">HNH endonuclease</fullName>
    </recommendedName>
</protein>
<feature type="region of interest" description="Disordered" evidence="1">
    <location>
        <begin position="49"/>
        <end position="99"/>
    </location>
</feature>